<dbReference type="PANTHER" id="PTHR13343:SF17">
    <property type="entry name" value="CELLULAR REPRESSOR OF E1A-STIMULATED GENES, ISOFORM A"/>
    <property type="match status" value="1"/>
</dbReference>
<organism evidence="3 4">
    <name type="scientific">Acuticoccus mangrovi</name>
    <dbReference type="NCBI Taxonomy" id="2796142"/>
    <lineage>
        <taxon>Bacteria</taxon>
        <taxon>Pseudomonadati</taxon>
        <taxon>Pseudomonadota</taxon>
        <taxon>Alphaproteobacteria</taxon>
        <taxon>Hyphomicrobiales</taxon>
        <taxon>Amorphaceae</taxon>
        <taxon>Acuticoccus</taxon>
    </lineage>
</organism>
<evidence type="ECO:0000313" key="3">
    <source>
        <dbReference type="EMBL" id="MBJ3777702.1"/>
    </source>
</evidence>
<reference evidence="3" key="1">
    <citation type="submission" date="2020-12" db="EMBL/GenBank/DDBJ databases">
        <title>Bacterial taxonomy.</title>
        <authorList>
            <person name="Pan X."/>
        </authorList>
    </citation>
    <scope>NUCLEOTIDE SEQUENCE</scope>
    <source>
        <strain evidence="3">B2012</strain>
    </source>
</reference>
<dbReference type="InterPro" id="IPR055343">
    <property type="entry name" value="CREG_beta-barrel"/>
</dbReference>
<dbReference type="InterPro" id="IPR012349">
    <property type="entry name" value="Split_barrel_FMN-bd"/>
</dbReference>
<dbReference type="InterPro" id="IPR019595">
    <property type="entry name" value="DUF2470"/>
</dbReference>
<dbReference type="GO" id="GO:0005737">
    <property type="term" value="C:cytoplasm"/>
    <property type="evidence" value="ECO:0007669"/>
    <property type="project" value="UniProtKB-ARBA"/>
</dbReference>
<dbReference type="Gene3D" id="2.30.110.10">
    <property type="entry name" value="Electron Transport, Fmn-binding Protein, Chain A"/>
    <property type="match status" value="1"/>
</dbReference>
<dbReference type="Pfam" id="PF10615">
    <property type="entry name" value="DUF2470"/>
    <property type="match status" value="1"/>
</dbReference>
<dbReference type="EMBL" id="JAEKJA010000020">
    <property type="protein sequence ID" value="MBJ3777702.1"/>
    <property type="molecule type" value="Genomic_DNA"/>
</dbReference>
<sequence>MTTEPAFDTETAARLVRGLTHEGNEAALGTLNERGAPEVSHVDVASAADGAPLLFVSTLARHTRNAAADPRASLLYVGPAAEAGAARARVTLSGRLEPVAEAEREPAMDRFLRRHPEATAYAGFADFRLLTLVPDDVYLVAGFGRITSLPVTAVVVPPAEALVAMDRGACEHMNEDHLDALKVMAEAIAGAPEGDWKAIAIDALGIDMAAGGRVVRVEYDAPVSDGKGLRMALKVLADRGRALQAEAVA</sequence>
<dbReference type="InterPro" id="IPR037119">
    <property type="entry name" value="Haem_oxidase_HugZ-like_sf"/>
</dbReference>
<gene>
    <name evidence="3" type="ORF">JCR33_18495</name>
</gene>
<dbReference type="SUPFAM" id="SSF50475">
    <property type="entry name" value="FMN-binding split barrel"/>
    <property type="match status" value="1"/>
</dbReference>
<protein>
    <submittedName>
        <fullName evidence="3">Pyridoxamine 5'-phosphate oxidase family protein</fullName>
    </submittedName>
</protein>
<dbReference type="AlphaFoldDB" id="A0A934MEM7"/>
<feature type="domain" description="CREG-like beta-barrel" evidence="2">
    <location>
        <begin position="9"/>
        <end position="149"/>
    </location>
</feature>
<name>A0A934MEM7_9HYPH</name>
<keyword evidence="4" id="KW-1185">Reference proteome</keyword>
<comment type="caution">
    <text evidence="3">The sequence shown here is derived from an EMBL/GenBank/DDBJ whole genome shotgun (WGS) entry which is preliminary data.</text>
</comment>
<dbReference type="Pfam" id="PF13883">
    <property type="entry name" value="CREG_beta-barrel"/>
    <property type="match status" value="1"/>
</dbReference>
<accession>A0A934MEM7</accession>
<dbReference type="RefSeq" id="WP_198883610.1">
    <property type="nucleotide sequence ID" value="NZ_JAEKJA010000020.1"/>
</dbReference>
<dbReference type="Proteomes" id="UP000609531">
    <property type="component" value="Unassembled WGS sequence"/>
</dbReference>
<evidence type="ECO:0000259" key="1">
    <source>
        <dbReference type="Pfam" id="PF10615"/>
    </source>
</evidence>
<dbReference type="PANTHER" id="PTHR13343">
    <property type="entry name" value="CREG1 PROTEIN"/>
    <property type="match status" value="1"/>
</dbReference>
<proteinExistence type="predicted"/>
<evidence type="ECO:0000313" key="4">
    <source>
        <dbReference type="Proteomes" id="UP000609531"/>
    </source>
</evidence>
<dbReference type="Gene3D" id="3.20.180.10">
    <property type="entry name" value="PNP-oxidase-like"/>
    <property type="match status" value="1"/>
</dbReference>
<feature type="domain" description="DUF2470" evidence="1">
    <location>
        <begin position="168"/>
        <end position="233"/>
    </location>
</feature>
<evidence type="ECO:0000259" key="2">
    <source>
        <dbReference type="Pfam" id="PF13883"/>
    </source>
</evidence>